<evidence type="ECO:0000256" key="2">
    <source>
        <dbReference type="SAM" id="Phobius"/>
    </source>
</evidence>
<dbReference type="AlphaFoldDB" id="A0A9Q0QND3"/>
<keyword evidence="2" id="KW-0472">Membrane</keyword>
<keyword evidence="4" id="KW-1185">Reference proteome</keyword>
<keyword evidence="2" id="KW-0812">Transmembrane</keyword>
<evidence type="ECO:0000256" key="1">
    <source>
        <dbReference type="SAM" id="MobiDB-lite"/>
    </source>
</evidence>
<evidence type="ECO:0000313" key="3">
    <source>
        <dbReference type="EMBL" id="KAJ4965744.1"/>
    </source>
</evidence>
<evidence type="ECO:0000313" key="4">
    <source>
        <dbReference type="Proteomes" id="UP001141806"/>
    </source>
</evidence>
<protein>
    <submittedName>
        <fullName evidence="3">Uncharacterized protein</fullName>
    </submittedName>
</protein>
<feature type="transmembrane region" description="Helical" evidence="2">
    <location>
        <begin position="68"/>
        <end position="87"/>
    </location>
</feature>
<accession>A0A9Q0QND3</accession>
<proteinExistence type="predicted"/>
<dbReference type="EMBL" id="JAMYWD010000007">
    <property type="protein sequence ID" value="KAJ4965744.1"/>
    <property type="molecule type" value="Genomic_DNA"/>
</dbReference>
<organism evidence="3 4">
    <name type="scientific">Protea cynaroides</name>
    <dbReference type="NCBI Taxonomy" id="273540"/>
    <lineage>
        <taxon>Eukaryota</taxon>
        <taxon>Viridiplantae</taxon>
        <taxon>Streptophyta</taxon>
        <taxon>Embryophyta</taxon>
        <taxon>Tracheophyta</taxon>
        <taxon>Spermatophyta</taxon>
        <taxon>Magnoliopsida</taxon>
        <taxon>Proteales</taxon>
        <taxon>Proteaceae</taxon>
        <taxon>Protea</taxon>
    </lineage>
</organism>
<reference evidence="3" key="1">
    <citation type="journal article" date="2023" name="Plant J.">
        <title>The genome of the king protea, Protea cynaroides.</title>
        <authorList>
            <person name="Chang J."/>
            <person name="Duong T.A."/>
            <person name="Schoeman C."/>
            <person name="Ma X."/>
            <person name="Roodt D."/>
            <person name="Barker N."/>
            <person name="Li Z."/>
            <person name="Van de Peer Y."/>
            <person name="Mizrachi E."/>
        </authorList>
    </citation>
    <scope>NUCLEOTIDE SEQUENCE</scope>
    <source>
        <tissue evidence="3">Young leaves</tissue>
    </source>
</reference>
<feature type="transmembrane region" description="Helical" evidence="2">
    <location>
        <begin position="26"/>
        <end position="48"/>
    </location>
</feature>
<dbReference type="Proteomes" id="UP001141806">
    <property type="component" value="Unassembled WGS sequence"/>
</dbReference>
<comment type="caution">
    <text evidence="3">The sequence shown here is derived from an EMBL/GenBank/DDBJ whole genome shotgun (WGS) entry which is preliminary data.</text>
</comment>
<keyword evidence="2" id="KW-1133">Transmembrane helix</keyword>
<gene>
    <name evidence="3" type="ORF">NE237_017593</name>
</gene>
<feature type="region of interest" description="Disordered" evidence="1">
    <location>
        <begin position="89"/>
        <end position="130"/>
    </location>
</feature>
<sequence length="130" mass="13817">MSHCQHAGREQIDDESDETYLDRNRWTVIAGLVLLFLTGSNGGVLPPAYSSGDGPASSSSTKVARFRFLLPISFLSSLLIPSLLAAASSSPKKQTPSLSGMIEPPSPNEEGLPSSPASSLRFDSIAIRKK</sequence>
<name>A0A9Q0QND3_9MAGN</name>